<organism evidence="1">
    <name type="scientific">Arundo donax</name>
    <name type="common">Giant reed</name>
    <name type="synonym">Donax arundinaceus</name>
    <dbReference type="NCBI Taxonomy" id="35708"/>
    <lineage>
        <taxon>Eukaryota</taxon>
        <taxon>Viridiplantae</taxon>
        <taxon>Streptophyta</taxon>
        <taxon>Embryophyta</taxon>
        <taxon>Tracheophyta</taxon>
        <taxon>Spermatophyta</taxon>
        <taxon>Magnoliopsida</taxon>
        <taxon>Liliopsida</taxon>
        <taxon>Poales</taxon>
        <taxon>Poaceae</taxon>
        <taxon>PACMAD clade</taxon>
        <taxon>Arundinoideae</taxon>
        <taxon>Arundineae</taxon>
        <taxon>Arundo</taxon>
    </lineage>
</organism>
<evidence type="ECO:0000313" key="1">
    <source>
        <dbReference type="EMBL" id="JAD17084.1"/>
    </source>
</evidence>
<accession>A0A0A8XT04</accession>
<reference evidence="1" key="2">
    <citation type="journal article" date="2015" name="Data Brief">
        <title>Shoot transcriptome of the giant reed, Arundo donax.</title>
        <authorList>
            <person name="Barrero R.A."/>
            <person name="Guerrero F.D."/>
            <person name="Moolhuijzen P."/>
            <person name="Goolsby J.A."/>
            <person name="Tidwell J."/>
            <person name="Bellgard S.E."/>
            <person name="Bellgard M.I."/>
        </authorList>
    </citation>
    <scope>NUCLEOTIDE SEQUENCE</scope>
    <source>
        <tissue evidence="1">Shoot tissue taken approximately 20 cm above the soil surface</tissue>
    </source>
</reference>
<dbReference type="EMBL" id="GBRH01280811">
    <property type="protein sequence ID" value="JAD17084.1"/>
    <property type="molecule type" value="Transcribed_RNA"/>
</dbReference>
<protein>
    <submittedName>
        <fullName evidence="1">Uncharacterized protein</fullName>
    </submittedName>
</protein>
<reference evidence="1" key="1">
    <citation type="submission" date="2014-09" db="EMBL/GenBank/DDBJ databases">
        <authorList>
            <person name="Magalhaes I.L.F."/>
            <person name="Oliveira U."/>
            <person name="Santos F.R."/>
            <person name="Vidigal T.H.D.A."/>
            <person name="Brescovit A.D."/>
            <person name="Santos A.J."/>
        </authorList>
    </citation>
    <scope>NUCLEOTIDE SEQUENCE</scope>
    <source>
        <tissue evidence="1">Shoot tissue taken approximately 20 cm above the soil surface</tissue>
    </source>
</reference>
<proteinExistence type="predicted"/>
<name>A0A0A8XT04_ARUDO</name>
<dbReference type="AlphaFoldDB" id="A0A0A8XT04"/>
<sequence length="26" mass="2950">MYTHFKLHNSTGELFPSKLSNQIGLS</sequence>